<evidence type="ECO:0000313" key="2">
    <source>
        <dbReference type="Proteomes" id="UP001355056"/>
    </source>
</evidence>
<comment type="caution">
    <text evidence="1">The sequence shown here is derived from an EMBL/GenBank/DDBJ whole genome shotgun (WGS) entry which is preliminary data.</text>
</comment>
<dbReference type="RefSeq" id="WP_332616104.1">
    <property type="nucleotide sequence ID" value="NZ_JAXGFP010000003.1"/>
</dbReference>
<organism evidence="1 2">
    <name type="scientific">Novilysobacter erysipheiresistens</name>
    <dbReference type="NCBI Taxonomy" id="1749332"/>
    <lineage>
        <taxon>Bacteria</taxon>
        <taxon>Pseudomonadati</taxon>
        <taxon>Pseudomonadota</taxon>
        <taxon>Gammaproteobacteria</taxon>
        <taxon>Lysobacterales</taxon>
        <taxon>Lysobacteraceae</taxon>
        <taxon>Novilysobacter</taxon>
    </lineage>
</organism>
<evidence type="ECO:0000313" key="1">
    <source>
        <dbReference type="EMBL" id="MEG3183792.1"/>
    </source>
</evidence>
<name>A0ABU7YXY5_9GAMM</name>
<keyword evidence="2" id="KW-1185">Reference proteome</keyword>
<gene>
    <name evidence="1" type="ORF">SNE34_07200</name>
</gene>
<reference evidence="1 2" key="1">
    <citation type="journal article" date="2016" name="Int. J. Syst. Evol. Microbiol.">
        <title>Lysobacter erysipheiresistens sp. nov., an antagonist of powdery mildew, isolated from tobacco-cultivated soil.</title>
        <authorList>
            <person name="Xie B."/>
            <person name="Li T."/>
            <person name="Lin X."/>
            <person name="Wang C.J."/>
            <person name="Chen Y.J."/>
            <person name="Liu W.J."/>
            <person name="Zhao Z.W."/>
        </authorList>
    </citation>
    <scope>NUCLEOTIDE SEQUENCE [LARGE SCALE GENOMIC DNA]</scope>
    <source>
        <strain evidence="1 2">RS-LYSO-3</strain>
    </source>
</reference>
<sequence>MKQGVAGPRIRWPMPDGGDSLVLPIAPDCWPPPRHGVEIDGVAFTPKPELHITVIGNRLGRELREVFAAAWLRVAVAVAFDALDWRYTSSGRTWLLRKSYVEDGRLRVAHSIIERVELPAMAPFHRELERLLGRQLPVPPPHVTLYVAERAQGIGVSSAARLRAFAVREVHGLL</sequence>
<accession>A0ABU7YXY5</accession>
<dbReference type="EMBL" id="JAXGFP010000003">
    <property type="protein sequence ID" value="MEG3183792.1"/>
    <property type="molecule type" value="Genomic_DNA"/>
</dbReference>
<dbReference type="Proteomes" id="UP001355056">
    <property type="component" value="Unassembled WGS sequence"/>
</dbReference>
<proteinExistence type="predicted"/>
<protein>
    <submittedName>
        <fullName evidence="1">Uncharacterized protein</fullName>
    </submittedName>
</protein>